<feature type="chain" id="PRO_5009523849" description="WxL domain-containing protein" evidence="1">
    <location>
        <begin position="32"/>
        <end position="368"/>
    </location>
</feature>
<evidence type="ECO:0000313" key="2">
    <source>
        <dbReference type="EMBL" id="OGG61039.1"/>
    </source>
</evidence>
<proteinExistence type="predicted"/>
<dbReference type="STRING" id="1798491.A3C87_01930"/>
<protein>
    <recommendedName>
        <fullName evidence="4">WxL domain-containing protein</fullName>
    </recommendedName>
</protein>
<sequence>MLCYTDIIIMKCMQYIRVTPLLLGLMLGATATFGAASSTNFKIDSDQIDAGGDVATSTNFKLEGTIGQFVTGSLESASFTTSSGGAAGSSGGSSGENQVTPVVSTLYFAYEDYGTALGFSEGITPSLTTTTIYVYGTVVDQNGAGTITNVTSTLYRSSLGETCTPDIFSCYQPATACSITPITATASHYACQYDISAYADATDTVGTYPSEYWTARVAVFDTSNFTSYTTNDIEMNSVAAFTLATSTIAFDQMTLGATTTASTSKSIELLQAGNIAADIMLSSFQNLTCSQAGFIPKENLKWSIYNVDYTHASSTSFSSTPVRAFLNVPRKIDSITPTGTTFFNLGIPEQGLGGTCTGAIILNMIPAQ</sequence>
<evidence type="ECO:0000256" key="1">
    <source>
        <dbReference type="SAM" id="SignalP"/>
    </source>
</evidence>
<dbReference type="AlphaFoldDB" id="A0A1F6DHV1"/>
<organism evidence="2 3">
    <name type="scientific">Candidatus Kaiserbacteria bacterium RIFCSPHIGHO2_02_FULL_49_34</name>
    <dbReference type="NCBI Taxonomy" id="1798491"/>
    <lineage>
        <taxon>Bacteria</taxon>
        <taxon>Candidatus Kaiseribacteriota</taxon>
    </lineage>
</organism>
<accession>A0A1F6DHV1</accession>
<keyword evidence="1" id="KW-0732">Signal</keyword>
<evidence type="ECO:0008006" key="4">
    <source>
        <dbReference type="Google" id="ProtNLM"/>
    </source>
</evidence>
<dbReference type="EMBL" id="MFLE01000026">
    <property type="protein sequence ID" value="OGG61039.1"/>
    <property type="molecule type" value="Genomic_DNA"/>
</dbReference>
<feature type="signal peptide" evidence="1">
    <location>
        <begin position="1"/>
        <end position="31"/>
    </location>
</feature>
<evidence type="ECO:0000313" key="3">
    <source>
        <dbReference type="Proteomes" id="UP000176511"/>
    </source>
</evidence>
<comment type="caution">
    <text evidence="2">The sequence shown here is derived from an EMBL/GenBank/DDBJ whole genome shotgun (WGS) entry which is preliminary data.</text>
</comment>
<reference evidence="2 3" key="1">
    <citation type="journal article" date="2016" name="Nat. Commun.">
        <title>Thousands of microbial genomes shed light on interconnected biogeochemical processes in an aquifer system.</title>
        <authorList>
            <person name="Anantharaman K."/>
            <person name="Brown C.T."/>
            <person name="Hug L.A."/>
            <person name="Sharon I."/>
            <person name="Castelle C.J."/>
            <person name="Probst A.J."/>
            <person name="Thomas B.C."/>
            <person name="Singh A."/>
            <person name="Wilkins M.J."/>
            <person name="Karaoz U."/>
            <person name="Brodie E.L."/>
            <person name="Williams K.H."/>
            <person name="Hubbard S.S."/>
            <person name="Banfield J.F."/>
        </authorList>
    </citation>
    <scope>NUCLEOTIDE SEQUENCE [LARGE SCALE GENOMIC DNA]</scope>
</reference>
<gene>
    <name evidence="2" type="ORF">A3C87_01930</name>
</gene>
<dbReference type="Proteomes" id="UP000176511">
    <property type="component" value="Unassembled WGS sequence"/>
</dbReference>
<name>A0A1F6DHV1_9BACT</name>